<dbReference type="GeneID" id="25332290"/>
<accession>A0A0D2E8C5</accession>
<evidence type="ECO:0000256" key="6">
    <source>
        <dbReference type="SAM" id="Phobius"/>
    </source>
</evidence>
<keyword evidence="3 6" id="KW-1133">Transmembrane helix</keyword>
<feature type="region of interest" description="Disordered" evidence="5">
    <location>
        <begin position="134"/>
        <end position="185"/>
    </location>
</feature>
<feature type="region of interest" description="Disordered" evidence="5">
    <location>
        <begin position="230"/>
        <end position="278"/>
    </location>
</feature>
<dbReference type="GO" id="GO:0071944">
    <property type="term" value="C:cell periphery"/>
    <property type="evidence" value="ECO:0007669"/>
    <property type="project" value="UniProtKB-ARBA"/>
</dbReference>
<dbReference type="PANTHER" id="PTHR15549">
    <property type="entry name" value="PAIRED IMMUNOGLOBULIN-LIKE TYPE 2 RECEPTOR"/>
    <property type="match status" value="1"/>
</dbReference>
<keyword evidence="9" id="KW-1185">Reference proteome</keyword>
<reference evidence="8 9" key="1">
    <citation type="submission" date="2015-01" db="EMBL/GenBank/DDBJ databases">
        <title>The Genome Sequence of Exophiala xenobiotica CBS118157.</title>
        <authorList>
            <consortium name="The Broad Institute Genomics Platform"/>
            <person name="Cuomo C."/>
            <person name="de Hoog S."/>
            <person name="Gorbushina A."/>
            <person name="Stielow B."/>
            <person name="Teixiera M."/>
            <person name="Abouelleil A."/>
            <person name="Chapman S.B."/>
            <person name="Priest M."/>
            <person name="Young S.K."/>
            <person name="Wortman J."/>
            <person name="Nusbaum C."/>
            <person name="Birren B."/>
        </authorList>
    </citation>
    <scope>NUCLEOTIDE SEQUENCE [LARGE SCALE GENOMIC DNA]</scope>
    <source>
        <strain evidence="8 9">CBS 118157</strain>
    </source>
</reference>
<evidence type="ECO:0000256" key="3">
    <source>
        <dbReference type="ARBA" id="ARBA00022989"/>
    </source>
</evidence>
<gene>
    <name evidence="8" type="ORF">PV05_10382</name>
</gene>
<evidence type="ECO:0000313" key="9">
    <source>
        <dbReference type="Proteomes" id="UP000054342"/>
    </source>
</evidence>
<feature type="signal peptide" evidence="7">
    <location>
        <begin position="1"/>
        <end position="20"/>
    </location>
</feature>
<evidence type="ECO:0000313" key="8">
    <source>
        <dbReference type="EMBL" id="KIW51683.1"/>
    </source>
</evidence>
<comment type="subcellular location">
    <subcellularLocation>
        <location evidence="1">Membrane</location>
        <topology evidence="1">Single-pass membrane protein</topology>
    </subcellularLocation>
</comment>
<dbReference type="AlphaFoldDB" id="A0A0D2E8C5"/>
<evidence type="ECO:0000256" key="7">
    <source>
        <dbReference type="SAM" id="SignalP"/>
    </source>
</evidence>
<sequence>MLSLRIHSLLLWAAFRDVLAQDDEFQGKIDCYGWTGQVFSNNTQCSGSRICCQTADLCDPNRFCVQNGQHVVPACAVFPWSECSNICQYEPGTGFLPRAVECDDGSFCCDNDPSCCSEDRGIVLNGLGAIVSTHSPTPSTTSSTSTTAPLSTTSLSSPSLTQTTPTSTATQAGDSSGSAPTSSSGLSTAAKAGIGIAVAVTAILIMTLAALLVRYRRRLGRQANTSQPLIPQILSNKSQSYPQSALPYSDQLSRPSELEGIKPKTGSEVHELPGRQIL</sequence>
<keyword evidence="7" id="KW-0732">Signal</keyword>
<evidence type="ECO:0000256" key="2">
    <source>
        <dbReference type="ARBA" id="ARBA00022692"/>
    </source>
</evidence>
<evidence type="ECO:0000256" key="4">
    <source>
        <dbReference type="ARBA" id="ARBA00023136"/>
    </source>
</evidence>
<dbReference type="Proteomes" id="UP000054342">
    <property type="component" value="Unassembled WGS sequence"/>
</dbReference>
<dbReference type="GO" id="GO:0016020">
    <property type="term" value="C:membrane"/>
    <property type="evidence" value="ECO:0007669"/>
    <property type="project" value="UniProtKB-SubCell"/>
</dbReference>
<dbReference type="PANTHER" id="PTHR15549:SF30">
    <property type="entry name" value="MID2 DOMAIN-CONTAINING PROTEIN"/>
    <property type="match status" value="1"/>
</dbReference>
<proteinExistence type="predicted"/>
<feature type="chain" id="PRO_5002241021" description="Mid2 domain-containing protein" evidence="7">
    <location>
        <begin position="21"/>
        <end position="278"/>
    </location>
</feature>
<evidence type="ECO:0000256" key="5">
    <source>
        <dbReference type="SAM" id="MobiDB-lite"/>
    </source>
</evidence>
<organism evidence="8 9">
    <name type="scientific">Exophiala xenobiotica</name>
    <dbReference type="NCBI Taxonomy" id="348802"/>
    <lineage>
        <taxon>Eukaryota</taxon>
        <taxon>Fungi</taxon>
        <taxon>Dikarya</taxon>
        <taxon>Ascomycota</taxon>
        <taxon>Pezizomycotina</taxon>
        <taxon>Eurotiomycetes</taxon>
        <taxon>Chaetothyriomycetidae</taxon>
        <taxon>Chaetothyriales</taxon>
        <taxon>Herpotrichiellaceae</taxon>
        <taxon>Exophiala</taxon>
    </lineage>
</organism>
<dbReference type="OrthoDB" id="10251848at2759"/>
<keyword evidence="2 6" id="KW-0812">Transmembrane</keyword>
<dbReference type="InterPro" id="IPR051694">
    <property type="entry name" value="Immunoregulatory_rcpt-like"/>
</dbReference>
<protein>
    <recommendedName>
        <fullName evidence="10">Mid2 domain-containing protein</fullName>
    </recommendedName>
</protein>
<dbReference type="RefSeq" id="XP_013312267.1">
    <property type="nucleotide sequence ID" value="XM_013456813.1"/>
</dbReference>
<name>A0A0D2E8C5_9EURO</name>
<dbReference type="EMBL" id="KN847322">
    <property type="protein sequence ID" value="KIW51683.1"/>
    <property type="molecule type" value="Genomic_DNA"/>
</dbReference>
<feature type="compositionally biased region" description="Polar residues" evidence="5">
    <location>
        <begin position="230"/>
        <end position="243"/>
    </location>
</feature>
<feature type="transmembrane region" description="Helical" evidence="6">
    <location>
        <begin position="192"/>
        <end position="213"/>
    </location>
</feature>
<evidence type="ECO:0000256" key="1">
    <source>
        <dbReference type="ARBA" id="ARBA00004167"/>
    </source>
</evidence>
<keyword evidence="4 6" id="KW-0472">Membrane</keyword>
<dbReference type="STRING" id="348802.A0A0D2E8C5"/>
<evidence type="ECO:0008006" key="10">
    <source>
        <dbReference type="Google" id="ProtNLM"/>
    </source>
</evidence>
<dbReference type="HOGENOM" id="CLU_055859_1_0_1"/>
<feature type="compositionally biased region" description="Basic and acidic residues" evidence="5">
    <location>
        <begin position="256"/>
        <end position="278"/>
    </location>
</feature>